<dbReference type="PANTHER" id="PTHR45008:SF1">
    <property type="entry name" value="PTS SYSTEM GLUCOSE-SPECIFIC EIIA COMPONENT"/>
    <property type="match status" value="1"/>
</dbReference>
<gene>
    <name evidence="8" type="ORF">H9660_16050</name>
</gene>
<accession>A0ABR8Q888</accession>
<comment type="caution">
    <text evidence="8">The sequence shown here is derived from an EMBL/GenBank/DDBJ whole genome shotgun (WGS) entry which is preliminary data.</text>
</comment>
<evidence type="ECO:0000313" key="9">
    <source>
        <dbReference type="Proteomes" id="UP000640335"/>
    </source>
</evidence>
<evidence type="ECO:0000256" key="3">
    <source>
        <dbReference type="ARBA" id="ARBA00022597"/>
    </source>
</evidence>
<dbReference type="EMBL" id="JACSQZ010000121">
    <property type="protein sequence ID" value="MBD7916641.1"/>
    <property type="molecule type" value="Genomic_DNA"/>
</dbReference>
<proteinExistence type="predicted"/>
<organism evidence="8 9">
    <name type="scientific">Clostridium gallinarum</name>
    <dbReference type="NCBI Taxonomy" id="2762246"/>
    <lineage>
        <taxon>Bacteria</taxon>
        <taxon>Bacillati</taxon>
        <taxon>Bacillota</taxon>
        <taxon>Clostridia</taxon>
        <taxon>Eubacteriales</taxon>
        <taxon>Clostridiaceae</taxon>
        <taxon>Clostridium</taxon>
    </lineage>
</organism>
<dbReference type="Proteomes" id="UP000640335">
    <property type="component" value="Unassembled WGS sequence"/>
</dbReference>
<dbReference type="InterPro" id="IPR050890">
    <property type="entry name" value="PTS_EIIA_component"/>
</dbReference>
<evidence type="ECO:0000313" key="8">
    <source>
        <dbReference type="EMBL" id="MBD7916641.1"/>
    </source>
</evidence>
<sequence length="175" mass="18464">MFNFFKNLFNSNSKKEEVVNTPVNPNALLAPISGKAIPLSEVPDPVFSEKLAGDGMAILIEGDTVVAPADGEVTLVFKTKHAIAMTLDNGLELLIHVGLDTVSLEGEGFEQLIEQGTRVKAGTPLLKVNKDVILSKGLSLATPVLITNVDAAKSITPVESGEVVAGETVVVKFEV</sequence>
<name>A0ABR8Q888_9CLOT</name>
<evidence type="ECO:0000256" key="2">
    <source>
        <dbReference type="ARBA" id="ARBA00022448"/>
    </source>
</evidence>
<keyword evidence="4" id="KW-0808">Transferase</keyword>
<dbReference type="RefSeq" id="WP_191751375.1">
    <property type="nucleotide sequence ID" value="NZ_JACSQZ010000121.1"/>
</dbReference>
<keyword evidence="3 8" id="KW-0762">Sugar transport</keyword>
<dbReference type="NCBIfam" id="TIGR00830">
    <property type="entry name" value="PTBA"/>
    <property type="match status" value="1"/>
</dbReference>
<comment type="subcellular location">
    <subcellularLocation>
        <location evidence="1">Cytoplasm</location>
    </subcellularLocation>
</comment>
<reference evidence="8 9" key="1">
    <citation type="submission" date="2020-08" db="EMBL/GenBank/DDBJ databases">
        <title>A Genomic Blueprint of the Chicken Gut Microbiome.</title>
        <authorList>
            <person name="Gilroy R."/>
            <person name="Ravi A."/>
            <person name="Getino M."/>
            <person name="Pursley I."/>
            <person name="Horton D.L."/>
            <person name="Alikhan N.-F."/>
            <person name="Baker D."/>
            <person name="Gharbi K."/>
            <person name="Hall N."/>
            <person name="Watson M."/>
            <person name="Adriaenssens E.M."/>
            <person name="Foster-Nyarko E."/>
            <person name="Jarju S."/>
            <person name="Secka A."/>
            <person name="Antonio M."/>
            <person name="Oren A."/>
            <person name="Chaudhuri R."/>
            <person name="La Ragione R.M."/>
            <person name="Hildebrand F."/>
            <person name="Pallen M.J."/>
        </authorList>
    </citation>
    <scope>NUCLEOTIDE SEQUENCE [LARGE SCALE GENOMIC DNA]</scope>
    <source>
        <strain evidence="8 9">Sa3CUN1</strain>
    </source>
</reference>
<keyword evidence="2" id="KW-0813">Transport</keyword>
<evidence type="ECO:0000256" key="1">
    <source>
        <dbReference type="ARBA" id="ARBA00004496"/>
    </source>
</evidence>
<dbReference type="PROSITE" id="PS00371">
    <property type="entry name" value="PTS_EIIA_TYPE_1_HIS"/>
    <property type="match status" value="1"/>
</dbReference>
<dbReference type="Pfam" id="PF00358">
    <property type="entry name" value="PTS_EIIA_1"/>
    <property type="match status" value="1"/>
</dbReference>
<keyword evidence="9" id="KW-1185">Reference proteome</keyword>
<protein>
    <submittedName>
        <fullName evidence="8">PTS glucose transporter subunit IIA</fullName>
    </submittedName>
</protein>
<dbReference type="PROSITE" id="PS51093">
    <property type="entry name" value="PTS_EIIA_TYPE_1"/>
    <property type="match status" value="1"/>
</dbReference>
<evidence type="ECO:0000256" key="5">
    <source>
        <dbReference type="ARBA" id="ARBA00022683"/>
    </source>
</evidence>
<dbReference type="InterPro" id="IPR011055">
    <property type="entry name" value="Dup_hybrid_motif"/>
</dbReference>
<keyword evidence="5" id="KW-0598">Phosphotransferase system</keyword>
<dbReference type="SUPFAM" id="SSF51261">
    <property type="entry name" value="Duplicated hybrid motif"/>
    <property type="match status" value="1"/>
</dbReference>
<dbReference type="PANTHER" id="PTHR45008">
    <property type="entry name" value="PTS SYSTEM GLUCOSE-SPECIFIC EIIA COMPONENT"/>
    <property type="match status" value="1"/>
</dbReference>
<keyword evidence="6" id="KW-0418">Kinase</keyword>
<dbReference type="Gene3D" id="2.70.70.10">
    <property type="entry name" value="Glucose Permease (Domain IIA)"/>
    <property type="match status" value="1"/>
</dbReference>
<evidence type="ECO:0000259" key="7">
    <source>
        <dbReference type="PROSITE" id="PS51093"/>
    </source>
</evidence>
<evidence type="ECO:0000256" key="4">
    <source>
        <dbReference type="ARBA" id="ARBA00022679"/>
    </source>
</evidence>
<evidence type="ECO:0000256" key="6">
    <source>
        <dbReference type="ARBA" id="ARBA00022777"/>
    </source>
</evidence>
<feature type="domain" description="PTS EIIA type-1" evidence="7">
    <location>
        <begin position="44"/>
        <end position="148"/>
    </location>
</feature>
<dbReference type="InterPro" id="IPR001127">
    <property type="entry name" value="PTS_EIIA_1_perm"/>
</dbReference>